<dbReference type="SUPFAM" id="SSF144083">
    <property type="entry name" value="Magnesium transport protein CorA, transmembrane region"/>
    <property type="match status" value="1"/>
</dbReference>
<evidence type="ECO:0000313" key="14">
    <source>
        <dbReference type="EMBL" id="KRG20854.1"/>
    </source>
</evidence>
<comment type="caution">
    <text evidence="14">The sequence shown here is derived from an EMBL/GenBank/DDBJ whole genome shotgun (WGS) entry which is preliminary data.</text>
</comment>
<evidence type="ECO:0000256" key="7">
    <source>
        <dbReference type="ARBA" id="ARBA00022692"/>
    </source>
</evidence>
<feature type="transmembrane region" description="Helical" evidence="13">
    <location>
        <begin position="262"/>
        <end position="282"/>
    </location>
</feature>
<keyword evidence="6" id="KW-0997">Cell inner membrane</keyword>
<dbReference type="EMBL" id="LKAJ01000008">
    <property type="protein sequence ID" value="KRG20854.1"/>
    <property type="molecule type" value="Genomic_DNA"/>
</dbReference>
<proteinExistence type="inferred from homology"/>
<dbReference type="PANTHER" id="PTHR47685:SF1">
    <property type="entry name" value="MAGNESIUM TRANSPORT PROTEIN CORA"/>
    <property type="match status" value="1"/>
</dbReference>
<dbReference type="GO" id="GO:0015099">
    <property type="term" value="F:nickel cation transmembrane transporter activity"/>
    <property type="evidence" value="ECO:0007669"/>
    <property type="project" value="TreeGrafter"/>
</dbReference>
<comment type="catalytic activity">
    <reaction evidence="12">
        <text>Mg(2+)(in) = Mg(2+)(out)</text>
        <dbReference type="Rhea" id="RHEA:29827"/>
        <dbReference type="ChEBI" id="CHEBI:18420"/>
    </reaction>
</comment>
<dbReference type="AlphaFoldDB" id="A0A0Q9YJM2"/>
<dbReference type="OrthoDB" id="9803416at2"/>
<comment type="similarity">
    <text evidence="2">Belongs to the CorA metal ion transporter (MIT) (TC 1.A.35) family.</text>
</comment>
<keyword evidence="4" id="KW-0813">Transport</keyword>
<dbReference type="InterPro" id="IPR045861">
    <property type="entry name" value="CorA_cytoplasmic_dom"/>
</dbReference>
<dbReference type="GO" id="GO:0015087">
    <property type="term" value="F:cobalt ion transmembrane transporter activity"/>
    <property type="evidence" value="ECO:0007669"/>
    <property type="project" value="TreeGrafter"/>
</dbReference>
<dbReference type="PATRIC" id="fig|1590043.3.peg.2115"/>
<evidence type="ECO:0000256" key="9">
    <source>
        <dbReference type="ARBA" id="ARBA00022989"/>
    </source>
</evidence>
<dbReference type="InterPro" id="IPR045863">
    <property type="entry name" value="CorA_TM1_TM2"/>
</dbReference>
<dbReference type="PANTHER" id="PTHR47685">
    <property type="entry name" value="MAGNESIUM TRANSPORT PROTEIN CORA"/>
    <property type="match status" value="1"/>
</dbReference>
<gene>
    <name evidence="14" type="primary">corA</name>
    <name evidence="14" type="ORF">HT99x_02071</name>
</gene>
<sequence>MITYLYIDQNGVLVKNPANATLAWIDVNSPTLEERTAIEKQMNIILPQHHELHQLEYSNRFYMENDSLFMFVNVLTKAAPLPETHAITLIVTPKGLVTLRYSHPNPIQLLLDQIDQRPIEAKNYLSIRSMLLEIFVGKIADVFELVGETSDQMVMTLIRSVNNKMKKNHNEALNKLLREINSLENLLSKGYQSLSSINLLLGFYEQHDNEHKENYYIVNMEIIKKDLKSLLKHGDYLTQKLSFHLQSTLGLINIEQTQIVKMFTVLAMVFLPPTLLASIYGMNFKFMPELDWVYGYPLAVILMIGSAFIPYRYFKKKGWI</sequence>
<organism evidence="14">
    <name type="scientific">Candidatus Berkiella aquae</name>
    <dbReference type="NCBI Taxonomy" id="295108"/>
    <lineage>
        <taxon>Bacteria</taxon>
        <taxon>Pseudomonadati</taxon>
        <taxon>Pseudomonadota</taxon>
        <taxon>Gammaproteobacteria</taxon>
        <taxon>Candidatus Berkiellales</taxon>
        <taxon>Candidatus Berkiellaceae</taxon>
        <taxon>Candidatus Berkiella</taxon>
    </lineage>
</organism>
<dbReference type="STRING" id="295108.HT99x_02071"/>
<evidence type="ECO:0000256" key="5">
    <source>
        <dbReference type="ARBA" id="ARBA00022475"/>
    </source>
</evidence>
<dbReference type="GO" id="GO:0005886">
    <property type="term" value="C:plasma membrane"/>
    <property type="evidence" value="ECO:0007669"/>
    <property type="project" value="UniProtKB-SubCell"/>
</dbReference>
<dbReference type="Gene3D" id="1.20.58.340">
    <property type="entry name" value="Magnesium transport protein CorA, transmembrane region"/>
    <property type="match status" value="1"/>
</dbReference>
<evidence type="ECO:0000256" key="3">
    <source>
        <dbReference type="ARBA" id="ARBA00019439"/>
    </source>
</evidence>
<feature type="transmembrane region" description="Helical" evidence="13">
    <location>
        <begin position="294"/>
        <end position="314"/>
    </location>
</feature>
<protein>
    <recommendedName>
        <fullName evidence="3">Magnesium transport protein CorA</fullName>
    </recommendedName>
</protein>
<name>A0A0Q9YJM2_9GAMM</name>
<evidence type="ECO:0000256" key="12">
    <source>
        <dbReference type="ARBA" id="ARBA00034269"/>
    </source>
</evidence>
<keyword evidence="11 13" id="KW-0472">Membrane</keyword>
<evidence type="ECO:0000256" key="11">
    <source>
        <dbReference type="ARBA" id="ARBA00023136"/>
    </source>
</evidence>
<evidence type="ECO:0000256" key="6">
    <source>
        <dbReference type="ARBA" id="ARBA00022519"/>
    </source>
</evidence>
<keyword evidence="8" id="KW-0460">Magnesium</keyword>
<keyword evidence="7 13" id="KW-0812">Transmembrane</keyword>
<accession>A0A0Q9YJM2</accession>
<evidence type="ECO:0000256" key="1">
    <source>
        <dbReference type="ARBA" id="ARBA00004429"/>
    </source>
</evidence>
<dbReference type="Gene3D" id="3.30.460.20">
    <property type="entry name" value="CorA soluble domain-like"/>
    <property type="match status" value="1"/>
</dbReference>
<dbReference type="Pfam" id="PF01544">
    <property type="entry name" value="CorA"/>
    <property type="match status" value="1"/>
</dbReference>
<keyword evidence="9 13" id="KW-1133">Transmembrane helix</keyword>
<dbReference type="InterPro" id="IPR002523">
    <property type="entry name" value="MgTranspt_CorA/ZnTranspt_ZntB"/>
</dbReference>
<dbReference type="InterPro" id="IPR050829">
    <property type="entry name" value="CorA_MIT"/>
</dbReference>
<comment type="subcellular location">
    <subcellularLocation>
        <location evidence="1">Cell inner membrane</location>
        <topology evidence="1">Multi-pass membrane protein</topology>
    </subcellularLocation>
</comment>
<reference evidence="14" key="1">
    <citation type="submission" date="2015-09" db="EMBL/GenBank/DDBJ databases">
        <title>Draft Genome Sequences of Two Novel Amoeba-resistant Intranuclear Bacteria, Candidatus Berkiella cookevillensis and Candidatus Berkiella aquae.</title>
        <authorList>
            <person name="Mehari Y.T."/>
            <person name="Arivett B.A."/>
            <person name="Farone A.L."/>
            <person name="Gunderson J.H."/>
            <person name="Farone M.B."/>
        </authorList>
    </citation>
    <scope>NUCLEOTIDE SEQUENCE [LARGE SCALE GENOMIC DNA]</scope>
    <source>
        <strain evidence="14">HT99</strain>
    </source>
</reference>
<evidence type="ECO:0000256" key="2">
    <source>
        <dbReference type="ARBA" id="ARBA00009765"/>
    </source>
</evidence>
<keyword evidence="10" id="KW-0406">Ion transport</keyword>
<keyword evidence="5" id="KW-1003">Cell membrane</keyword>
<evidence type="ECO:0000256" key="8">
    <source>
        <dbReference type="ARBA" id="ARBA00022842"/>
    </source>
</evidence>
<evidence type="ECO:0000256" key="13">
    <source>
        <dbReference type="SAM" id="Phobius"/>
    </source>
</evidence>
<dbReference type="GO" id="GO:0015095">
    <property type="term" value="F:magnesium ion transmembrane transporter activity"/>
    <property type="evidence" value="ECO:0007669"/>
    <property type="project" value="TreeGrafter"/>
</dbReference>
<dbReference type="FunFam" id="1.20.58.340:FF:000001">
    <property type="entry name" value="Magnesium transport protein CorA"/>
    <property type="match status" value="1"/>
</dbReference>
<evidence type="ECO:0000256" key="4">
    <source>
        <dbReference type="ARBA" id="ARBA00022448"/>
    </source>
</evidence>
<dbReference type="SUPFAM" id="SSF143865">
    <property type="entry name" value="CorA soluble domain-like"/>
    <property type="match status" value="1"/>
</dbReference>
<evidence type="ECO:0000256" key="10">
    <source>
        <dbReference type="ARBA" id="ARBA00023065"/>
    </source>
</evidence>